<evidence type="ECO:0000256" key="2">
    <source>
        <dbReference type="PROSITE-ProRule" id="PRU10007"/>
    </source>
</evidence>
<dbReference type="Proteomes" id="UP001595604">
    <property type="component" value="Unassembled WGS sequence"/>
</dbReference>
<dbReference type="Pfam" id="PF00171">
    <property type="entry name" value="Aldedh"/>
    <property type="match status" value="1"/>
</dbReference>
<dbReference type="SUPFAM" id="SSF53720">
    <property type="entry name" value="ALDH-like"/>
    <property type="match status" value="1"/>
</dbReference>
<dbReference type="InterPro" id="IPR016162">
    <property type="entry name" value="Ald_DH_N"/>
</dbReference>
<evidence type="ECO:0000313" key="6">
    <source>
        <dbReference type="Proteomes" id="UP001595604"/>
    </source>
</evidence>
<comment type="caution">
    <text evidence="5">The sequence shown here is derived from an EMBL/GenBank/DDBJ whole genome shotgun (WGS) entry which is preliminary data.</text>
</comment>
<dbReference type="InterPro" id="IPR015590">
    <property type="entry name" value="Aldehyde_DH_dom"/>
</dbReference>
<dbReference type="PROSITE" id="PS00687">
    <property type="entry name" value="ALDEHYDE_DEHYDR_GLU"/>
    <property type="match status" value="1"/>
</dbReference>
<feature type="domain" description="Aldehyde dehydrogenase" evidence="4">
    <location>
        <begin position="34"/>
        <end position="486"/>
    </location>
</feature>
<comment type="similarity">
    <text evidence="3">Belongs to the aldehyde dehydrogenase family.</text>
</comment>
<evidence type="ECO:0000256" key="1">
    <source>
        <dbReference type="ARBA" id="ARBA00023002"/>
    </source>
</evidence>
<organism evidence="5 6">
    <name type="scientific">Novosphingobium bradum</name>
    <dbReference type="NCBI Taxonomy" id="1737444"/>
    <lineage>
        <taxon>Bacteria</taxon>
        <taxon>Pseudomonadati</taxon>
        <taxon>Pseudomonadota</taxon>
        <taxon>Alphaproteobacteria</taxon>
        <taxon>Sphingomonadales</taxon>
        <taxon>Sphingomonadaceae</taxon>
        <taxon>Novosphingobium</taxon>
    </lineage>
</organism>
<feature type="active site" evidence="2">
    <location>
        <position position="258"/>
    </location>
</feature>
<dbReference type="InterPro" id="IPR016163">
    <property type="entry name" value="Ald_DH_C"/>
</dbReference>
<gene>
    <name evidence="5" type="ORF">ACFOD9_05295</name>
</gene>
<dbReference type="RefSeq" id="WP_379509046.1">
    <property type="nucleotide sequence ID" value="NZ_JBHRTQ010000005.1"/>
</dbReference>
<evidence type="ECO:0000256" key="3">
    <source>
        <dbReference type="RuleBase" id="RU003345"/>
    </source>
</evidence>
<dbReference type="InterPro" id="IPR029510">
    <property type="entry name" value="Ald_DH_CS_GLU"/>
</dbReference>
<dbReference type="EMBL" id="JBHRTQ010000005">
    <property type="protein sequence ID" value="MFC3173661.1"/>
    <property type="molecule type" value="Genomic_DNA"/>
</dbReference>
<keyword evidence="6" id="KW-1185">Reference proteome</keyword>
<dbReference type="Gene3D" id="3.40.309.10">
    <property type="entry name" value="Aldehyde Dehydrogenase, Chain A, domain 2"/>
    <property type="match status" value="1"/>
</dbReference>
<protein>
    <submittedName>
        <fullName evidence="5">Aldehyde dehydrogenase family protein</fullName>
    </submittedName>
</protein>
<dbReference type="InterPro" id="IPR016161">
    <property type="entry name" value="Ald_DH/histidinol_DH"/>
</dbReference>
<reference evidence="6" key="1">
    <citation type="journal article" date="2019" name="Int. J. Syst. Evol. Microbiol.">
        <title>The Global Catalogue of Microorganisms (GCM) 10K type strain sequencing project: providing services to taxonomists for standard genome sequencing and annotation.</title>
        <authorList>
            <consortium name="The Broad Institute Genomics Platform"/>
            <consortium name="The Broad Institute Genome Sequencing Center for Infectious Disease"/>
            <person name="Wu L."/>
            <person name="Ma J."/>
        </authorList>
    </citation>
    <scope>NUCLEOTIDE SEQUENCE [LARGE SCALE GENOMIC DNA]</scope>
    <source>
        <strain evidence="6">KCTC 42984</strain>
    </source>
</reference>
<sequence>MTVTFQTPNRDILPRHTTIINGQVGFGSGAELAHVYAGTGEVTTELRSGTAADVDAAVAAARKAFPAWRALPGDKRRNLMFKLAELFEKYAPLLAELTTIETGNPIGGTGSAPADGAQKFRYFGGWADKIQGRTISPFTGPAHDYVSYEPYGVIGAIIPWNGPLFATTMATAPALAAGNCVVVKSPDLAPFSVLKLGEMFIEAGFPEGVFNVVMGGGDVGEAMVAHPGIDKIQFVGSGPTAKKVLRTAAETLKPCGLELGGKSPVIVFADANMQIASQRGLMGAVLANGQGCSNGTRLLVERPIYDQYLETLKTMAGYFPVGDPLNPGTRLGPVISEQSLDRILGMVNKSVHEEGHRLLCGGERAGGDAANGFFLPVTVVADVAHDSSLAQHEAFGPVLTVTPFDGEDEAIALANDTEYGLGGYIFTENLRRAHFVASQVDSGMIHVNGSGEGMTPCCPFGGMKQSGFGRLGGEEGLHEFLRVKNVWINMNKPA</sequence>
<evidence type="ECO:0000259" key="4">
    <source>
        <dbReference type="Pfam" id="PF00171"/>
    </source>
</evidence>
<proteinExistence type="inferred from homology"/>
<evidence type="ECO:0000313" key="5">
    <source>
        <dbReference type="EMBL" id="MFC3173661.1"/>
    </source>
</evidence>
<dbReference type="PANTHER" id="PTHR11699">
    <property type="entry name" value="ALDEHYDE DEHYDROGENASE-RELATED"/>
    <property type="match status" value="1"/>
</dbReference>
<keyword evidence="1 3" id="KW-0560">Oxidoreductase</keyword>
<name>A0ABV7IS69_9SPHN</name>
<accession>A0ABV7IS69</accession>
<dbReference type="Gene3D" id="3.40.605.10">
    <property type="entry name" value="Aldehyde Dehydrogenase, Chain A, domain 1"/>
    <property type="match status" value="1"/>
</dbReference>